<name>A0ABQ2UBT4_9PSEU</name>
<dbReference type="EMBL" id="BMRE01000001">
    <property type="protein sequence ID" value="GGU15938.1"/>
    <property type="molecule type" value="Genomic_DNA"/>
</dbReference>
<accession>A0ABQ2UBT4</accession>
<keyword evidence="1" id="KW-0238">DNA-binding</keyword>
<dbReference type="Gene3D" id="3.40.50.2300">
    <property type="match status" value="1"/>
</dbReference>
<evidence type="ECO:0000259" key="3">
    <source>
        <dbReference type="PROSITE" id="PS50110"/>
    </source>
</evidence>
<protein>
    <submittedName>
        <fullName evidence="4">Transcriptional regulator</fullName>
    </submittedName>
</protein>
<reference evidence="5" key="1">
    <citation type="journal article" date="2019" name="Int. J. Syst. Evol. Microbiol.">
        <title>The Global Catalogue of Microorganisms (GCM) 10K type strain sequencing project: providing services to taxonomists for standard genome sequencing and annotation.</title>
        <authorList>
            <consortium name="The Broad Institute Genomics Platform"/>
            <consortium name="The Broad Institute Genome Sequencing Center for Infectious Disease"/>
            <person name="Wu L."/>
            <person name="Ma J."/>
        </authorList>
    </citation>
    <scope>NUCLEOTIDE SEQUENCE [LARGE SCALE GENOMIC DNA]</scope>
    <source>
        <strain evidence="5">JCM 3296</strain>
    </source>
</reference>
<dbReference type="SMART" id="SM00448">
    <property type="entry name" value="REC"/>
    <property type="match status" value="1"/>
</dbReference>
<evidence type="ECO:0000313" key="4">
    <source>
        <dbReference type="EMBL" id="GGU15938.1"/>
    </source>
</evidence>
<dbReference type="Proteomes" id="UP000649573">
    <property type="component" value="Unassembled WGS sequence"/>
</dbReference>
<dbReference type="InterPro" id="IPR001789">
    <property type="entry name" value="Sig_transdc_resp-reg_receiver"/>
</dbReference>
<evidence type="ECO:0000256" key="2">
    <source>
        <dbReference type="PROSITE-ProRule" id="PRU00169"/>
    </source>
</evidence>
<dbReference type="SUPFAM" id="SSF52172">
    <property type="entry name" value="CheY-like"/>
    <property type="match status" value="1"/>
</dbReference>
<dbReference type="PANTHER" id="PTHR43214:SF43">
    <property type="entry name" value="TWO-COMPONENT RESPONSE REGULATOR"/>
    <property type="match status" value="1"/>
</dbReference>
<keyword evidence="5" id="KW-1185">Reference proteome</keyword>
<dbReference type="Pfam" id="PF00072">
    <property type="entry name" value="Response_reg"/>
    <property type="match status" value="1"/>
</dbReference>
<organism evidence="4 5">
    <name type="scientific">Lentzea flava</name>
    <dbReference type="NCBI Taxonomy" id="103732"/>
    <lineage>
        <taxon>Bacteria</taxon>
        <taxon>Bacillati</taxon>
        <taxon>Actinomycetota</taxon>
        <taxon>Actinomycetes</taxon>
        <taxon>Pseudonocardiales</taxon>
        <taxon>Pseudonocardiaceae</taxon>
        <taxon>Lentzea</taxon>
    </lineage>
</organism>
<gene>
    <name evidence="4" type="primary">degU</name>
    <name evidence="4" type="ORF">GCM10010178_04450</name>
</gene>
<feature type="domain" description="Response regulatory" evidence="3">
    <location>
        <begin position="9"/>
        <end position="124"/>
    </location>
</feature>
<dbReference type="PROSITE" id="PS50110">
    <property type="entry name" value="RESPONSE_REGULATORY"/>
    <property type="match status" value="1"/>
</dbReference>
<sequence length="130" mass="13854">MTGAPDRLRVLVADGSPFFRDTLREVLRDVADIDVIAVAGSADDAIRLAGQHRPEVAVVDVHLPGDGVHAIRRIHQKSPAVKLVALCGLIDAPSEAELRELGVVEYVIKGVPNRRILAAIRRAAGEGATL</sequence>
<proteinExistence type="predicted"/>
<feature type="modified residue" description="4-aspartylphosphate" evidence="2">
    <location>
        <position position="60"/>
    </location>
</feature>
<dbReference type="CDD" id="cd17535">
    <property type="entry name" value="REC_NarL-like"/>
    <property type="match status" value="1"/>
</dbReference>
<dbReference type="InterPro" id="IPR058245">
    <property type="entry name" value="NreC/VraR/RcsB-like_REC"/>
</dbReference>
<evidence type="ECO:0000313" key="5">
    <source>
        <dbReference type="Proteomes" id="UP000649573"/>
    </source>
</evidence>
<dbReference type="InterPro" id="IPR039420">
    <property type="entry name" value="WalR-like"/>
</dbReference>
<comment type="caution">
    <text evidence="4">The sequence shown here is derived from an EMBL/GenBank/DDBJ whole genome shotgun (WGS) entry which is preliminary data.</text>
</comment>
<dbReference type="InterPro" id="IPR011006">
    <property type="entry name" value="CheY-like_superfamily"/>
</dbReference>
<keyword evidence="2" id="KW-0597">Phosphoprotein</keyword>
<evidence type="ECO:0000256" key="1">
    <source>
        <dbReference type="ARBA" id="ARBA00023125"/>
    </source>
</evidence>
<dbReference type="PANTHER" id="PTHR43214">
    <property type="entry name" value="TWO-COMPONENT RESPONSE REGULATOR"/>
    <property type="match status" value="1"/>
</dbReference>
<dbReference type="RefSeq" id="WP_229812177.1">
    <property type="nucleotide sequence ID" value="NZ_BMRE01000001.1"/>
</dbReference>